<proteinExistence type="predicted"/>
<dbReference type="Proteomes" id="UP000290682">
    <property type="component" value="Unassembled WGS sequence"/>
</dbReference>
<evidence type="ECO:0008006" key="3">
    <source>
        <dbReference type="Google" id="ProtNLM"/>
    </source>
</evidence>
<protein>
    <recommendedName>
        <fullName evidence="3">DUF1799 domain-containing protein</fullName>
    </recommendedName>
</protein>
<reference evidence="1 2" key="1">
    <citation type="submission" date="2018-10" db="EMBL/GenBank/DDBJ databases">
        <title>Draft genome of Fastidiocella sp. strain 375T, a bacterium isolated from a karstic cave dripping water.</title>
        <authorList>
            <person name="Coelho C."/>
            <person name="Verissimo A."/>
            <person name="Tiago I."/>
        </authorList>
    </citation>
    <scope>NUCLEOTIDE SEQUENCE [LARGE SCALE GENOMIC DNA]</scope>
    <source>
        <strain evidence="1 2">CAVE-375</strain>
    </source>
</reference>
<dbReference type="EMBL" id="REGR01000014">
    <property type="protein sequence ID" value="RXZ42833.1"/>
    <property type="molecule type" value="Genomic_DNA"/>
</dbReference>
<gene>
    <name evidence="1" type="ORF">EBB06_12525</name>
</gene>
<name>A0ABY0FAZ5_9NEIS</name>
<dbReference type="RefSeq" id="WP_129213608.1">
    <property type="nucleotide sequence ID" value="NZ_REGR01000014.1"/>
</dbReference>
<keyword evidence="2" id="KW-1185">Reference proteome</keyword>
<dbReference type="Pfam" id="PF08809">
    <property type="entry name" value="DUF1799"/>
    <property type="match status" value="1"/>
</dbReference>
<sequence>MTPDDVAAEPAEIWPDTLQAFELFASLRTQWRGGMCGPTGLDYNVLYRKMDWMGLTAEQYDRLEADIGVMEAAALDEIYAER</sequence>
<organism evidence="1 2">
    <name type="scientific">Crenobacter cavernae</name>
    <dbReference type="NCBI Taxonomy" id="2290923"/>
    <lineage>
        <taxon>Bacteria</taxon>
        <taxon>Pseudomonadati</taxon>
        <taxon>Pseudomonadota</taxon>
        <taxon>Betaproteobacteria</taxon>
        <taxon>Neisseriales</taxon>
        <taxon>Neisseriaceae</taxon>
        <taxon>Crenobacter</taxon>
    </lineage>
</organism>
<comment type="caution">
    <text evidence="1">The sequence shown here is derived from an EMBL/GenBank/DDBJ whole genome shotgun (WGS) entry which is preliminary data.</text>
</comment>
<dbReference type="InterPro" id="IPR014915">
    <property type="entry name" value="Phage_TLS_TfmB"/>
</dbReference>
<accession>A0ABY0FAZ5</accession>
<evidence type="ECO:0000313" key="2">
    <source>
        <dbReference type="Proteomes" id="UP000290682"/>
    </source>
</evidence>
<evidence type="ECO:0000313" key="1">
    <source>
        <dbReference type="EMBL" id="RXZ42833.1"/>
    </source>
</evidence>